<dbReference type="GO" id="GO:0000976">
    <property type="term" value="F:transcription cis-regulatory region binding"/>
    <property type="evidence" value="ECO:0007669"/>
    <property type="project" value="TreeGrafter"/>
</dbReference>
<dbReference type="PANTHER" id="PTHR47894">
    <property type="entry name" value="HTH-TYPE TRANSCRIPTIONAL REGULATOR GADX"/>
    <property type="match status" value="1"/>
</dbReference>
<dbReference type="OrthoDB" id="9783876at2"/>
<dbReference type="InterPro" id="IPR018060">
    <property type="entry name" value="HTH_AraC"/>
</dbReference>
<dbReference type="SUPFAM" id="SSF46689">
    <property type="entry name" value="Homeodomain-like"/>
    <property type="match status" value="1"/>
</dbReference>
<dbReference type="Gene3D" id="1.10.10.60">
    <property type="entry name" value="Homeodomain-like"/>
    <property type="match status" value="1"/>
</dbReference>
<dbReference type="Pfam" id="PF12833">
    <property type="entry name" value="HTH_18"/>
    <property type="match status" value="1"/>
</dbReference>
<dbReference type="GO" id="GO:0003700">
    <property type="term" value="F:DNA-binding transcription factor activity"/>
    <property type="evidence" value="ECO:0007669"/>
    <property type="project" value="InterPro"/>
</dbReference>
<dbReference type="EMBL" id="SEZN01000002">
    <property type="protein sequence ID" value="RYU66945.1"/>
    <property type="molecule type" value="Genomic_DNA"/>
</dbReference>
<keyword evidence="2" id="KW-0238">DNA-binding</keyword>
<dbReference type="PRINTS" id="PR00032">
    <property type="entry name" value="HTHARAC"/>
</dbReference>
<organism evidence="6 9">
    <name type="scientific">Aliivibrio finisterrensis</name>
    <dbReference type="NCBI Taxonomy" id="511998"/>
    <lineage>
        <taxon>Bacteria</taxon>
        <taxon>Pseudomonadati</taxon>
        <taxon>Pseudomonadota</taxon>
        <taxon>Gammaproteobacteria</taxon>
        <taxon>Vibrionales</taxon>
        <taxon>Vibrionaceae</taxon>
        <taxon>Aliivibrio</taxon>
    </lineage>
</organism>
<keyword evidence="10" id="KW-1185">Reference proteome</keyword>
<feature type="domain" description="HTH araC/xylS-type" evidence="4">
    <location>
        <begin position="161"/>
        <end position="258"/>
    </location>
</feature>
<proteinExistence type="predicted"/>
<evidence type="ECO:0000313" key="8">
    <source>
        <dbReference type="Proteomes" id="UP000293465"/>
    </source>
</evidence>
<evidence type="ECO:0000313" key="10">
    <source>
        <dbReference type="Proteomes" id="UP000294166"/>
    </source>
</evidence>
<comment type="caution">
    <text evidence="6">The sequence shown here is derived from an EMBL/GenBank/DDBJ whole genome shotgun (WGS) entry which is preliminary data.</text>
</comment>
<gene>
    <name evidence="5" type="ORF">ERW49_02700</name>
    <name evidence="7" type="ORF">ERW53_01495</name>
    <name evidence="6" type="ORF">ERW57_00675</name>
</gene>
<dbReference type="PANTHER" id="PTHR47894:SF4">
    <property type="entry name" value="HTH-TYPE TRANSCRIPTIONAL REGULATOR GADX"/>
    <property type="match status" value="1"/>
</dbReference>
<keyword evidence="3" id="KW-0804">Transcription</keyword>
<accession>A0A4Q5L0V6</accession>
<name>A0A4Q5L0V6_9GAMM</name>
<evidence type="ECO:0000256" key="1">
    <source>
        <dbReference type="ARBA" id="ARBA00023015"/>
    </source>
</evidence>
<dbReference type="Proteomes" id="UP000294063">
    <property type="component" value="Unassembled WGS sequence"/>
</dbReference>
<keyword evidence="1" id="KW-0805">Transcription regulation</keyword>
<evidence type="ECO:0000313" key="6">
    <source>
        <dbReference type="EMBL" id="RYU55037.1"/>
    </source>
</evidence>
<dbReference type="GO" id="GO:0005829">
    <property type="term" value="C:cytosol"/>
    <property type="evidence" value="ECO:0007669"/>
    <property type="project" value="TreeGrafter"/>
</dbReference>
<dbReference type="AlphaFoldDB" id="A0A4Q5L0V6"/>
<dbReference type="EMBL" id="SEZK01000001">
    <property type="protein sequence ID" value="RYU55037.1"/>
    <property type="molecule type" value="Genomic_DNA"/>
</dbReference>
<dbReference type="InterPro" id="IPR009057">
    <property type="entry name" value="Homeodomain-like_sf"/>
</dbReference>
<dbReference type="PROSITE" id="PS01124">
    <property type="entry name" value="HTH_ARAC_FAMILY_2"/>
    <property type="match status" value="1"/>
</dbReference>
<evidence type="ECO:0000313" key="7">
    <source>
        <dbReference type="EMBL" id="RYU66945.1"/>
    </source>
</evidence>
<evidence type="ECO:0000313" key="5">
    <source>
        <dbReference type="EMBL" id="RYU48196.1"/>
    </source>
</evidence>
<evidence type="ECO:0000259" key="4">
    <source>
        <dbReference type="PROSITE" id="PS01124"/>
    </source>
</evidence>
<sequence length="261" mass="30100">MNEPVFRVQTYSGQSDQHLRNVHIYAPSIIWVKSGVKTVFQESEQFEIDSHSWLLTSANQGLNFINKSSTENFYSVQICFFLTPPKDMLEESQKNESTRLHTHAITVSPLLAYGFTFLTDMNTQKLSLKTQQFHLLALYQQLAELGVLHVLFSPTFASFQNELSAYFAKDPAEAYQLESVCDDFSMSRATLIRRLQRDGTNFRTVLSNVRMSHALGLMQEKKQSQLDLALQCGYQSESRFSQRFHQQFGMTPKQYMKTVVY</sequence>
<dbReference type="EMBL" id="SEZJ01000002">
    <property type="protein sequence ID" value="RYU48196.1"/>
    <property type="molecule type" value="Genomic_DNA"/>
</dbReference>
<dbReference type="Proteomes" id="UP000293465">
    <property type="component" value="Unassembled WGS sequence"/>
</dbReference>
<protein>
    <submittedName>
        <fullName evidence="6">AraC family transcriptional regulator</fullName>
    </submittedName>
</protein>
<reference evidence="8 9" key="1">
    <citation type="submission" date="2019-02" db="EMBL/GenBank/DDBJ databases">
        <title>Genome sequences of Aliivibrio finisterrensis strains from farmed Atlantic salmon.</title>
        <authorList>
            <person name="Bowman J.P."/>
        </authorList>
    </citation>
    <scope>NUCLEOTIDE SEQUENCE [LARGE SCALE GENOMIC DNA]</scope>
    <source>
        <strain evidence="7 10">A21</strain>
        <strain evidence="5 8">A32</strain>
        <strain evidence="6 9">A46</strain>
    </source>
</reference>
<dbReference type="Proteomes" id="UP000294166">
    <property type="component" value="Unassembled WGS sequence"/>
</dbReference>
<evidence type="ECO:0000256" key="3">
    <source>
        <dbReference type="ARBA" id="ARBA00023163"/>
    </source>
</evidence>
<evidence type="ECO:0000313" key="9">
    <source>
        <dbReference type="Proteomes" id="UP000294063"/>
    </source>
</evidence>
<dbReference type="SMART" id="SM00342">
    <property type="entry name" value="HTH_ARAC"/>
    <property type="match status" value="1"/>
</dbReference>
<dbReference type="InterPro" id="IPR020449">
    <property type="entry name" value="Tscrpt_reg_AraC-type_HTH"/>
</dbReference>
<evidence type="ECO:0000256" key="2">
    <source>
        <dbReference type="ARBA" id="ARBA00023125"/>
    </source>
</evidence>